<dbReference type="InterPro" id="IPR039422">
    <property type="entry name" value="MarR/SlyA-like"/>
</dbReference>
<proteinExistence type="predicted"/>
<dbReference type="PANTHER" id="PTHR33164">
    <property type="entry name" value="TRANSCRIPTIONAL REGULATOR, MARR FAMILY"/>
    <property type="match status" value="1"/>
</dbReference>
<reference evidence="2" key="1">
    <citation type="submission" date="2009-11" db="EMBL/GenBank/DDBJ databases">
        <title>Cloning and Characterization of the Ravidomycin and Chrysomycin Biosynthetic Gene Clusters.</title>
        <authorList>
            <person name="Kharel M.K."/>
            <person name="Nybo E."/>
            <person name="Shepherd M.D."/>
            <person name="Rohr J."/>
        </authorList>
    </citation>
    <scope>NUCLEOTIDE SEQUENCE</scope>
</reference>
<gene>
    <name evidence="2" type="primary">chryX3</name>
</gene>
<dbReference type="GO" id="GO:0006950">
    <property type="term" value="P:response to stress"/>
    <property type="evidence" value="ECO:0007669"/>
    <property type="project" value="TreeGrafter"/>
</dbReference>
<evidence type="ECO:0000259" key="1">
    <source>
        <dbReference type="SMART" id="SM00347"/>
    </source>
</evidence>
<sequence length="193" mass="21336">MSTRGAAGPPTRIEDGRSMTMERADLGGLEVQRDRLMDGLRAFGANYAEFTQRFATWLGLHSTDAAALVEILYAEDKGAPLSPARLSERVSLSSGATTALLNRLEAAGHIVRTREHTDRRIVTLRSSPHVKPRAEEFFGPYAGRMVAEMSQYTPEQLQQFEDFIVHLRETMDSLLAHEYKESRPGGSGASDRG</sequence>
<evidence type="ECO:0000313" key="2">
    <source>
        <dbReference type="EMBL" id="CBH32100.1"/>
    </source>
</evidence>
<feature type="domain" description="HTH marR-type" evidence="1">
    <location>
        <begin position="53"/>
        <end position="157"/>
    </location>
</feature>
<dbReference type="PANTHER" id="PTHR33164:SF106">
    <property type="entry name" value="TRANSCRIPTIONAL REGULATORY PROTEIN"/>
    <property type="match status" value="1"/>
</dbReference>
<dbReference type="GO" id="GO:0003700">
    <property type="term" value="F:DNA-binding transcription factor activity"/>
    <property type="evidence" value="ECO:0007669"/>
    <property type="project" value="InterPro"/>
</dbReference>
<dbReference type="InterPro" id="IPR000835">
    <property type="entry name" value="HTH_MarR-typ"/>
</dbReference>
<accession>D1H0B3</accession>
<organism evidence="2">
    <name type="scientific">Streptomyces griseoloalbus</name>
    <dbReference type="NCBI Taxonomy" id="67303"/>
    <lineage>
        <taxon>Bacteria</taxon>
        <taxon>Bacillati</taxon>
        <taxon>Actinomycetota</taxon>
        <taxon>Actinomycetes</taxon>
        <taxon>Kitasatosporales</taxon>
        <taxon>Streptomycetaceae</taxon>
        <taxon>Streptomyces</taxon>
    </lineage>
</organism>
<dbReference type="Pfam" id="PF12802">
    <property type="entry name" value="MarR_2"/>
    <property type="match status" value="1"/>
</dbReference>
<dbReference type="SUPFAM" id="SSF46785">
    <property type="entry name" value="Winged helix' DNA-binding domain"/>
    <property type="match status" value="1"/>
</dbReference>
<protein>
    <submittedName>
        <fullName evidence="2">Putative marR family transcriptional regulator</fullName>
    </submittedName>
</protein>
<dbReference type="InterPro" id="IPR036388">
    <property type="entry name" value="WH-like_DNA-bd_sf"/>
</dbReference>
<dbReference type="EMBL" id="FN565166">
    <property type="protein sequence ID" value="CBH32100.1"/>
    <property type="molecule type" value="Genomic_DNA"/>
</dbReference>
<dbReference type="AlphaFoldDB" id="D1H0B3"/>
<dbReference type="Gene3D" id="1.10.10.10">
    <property type="entry name" value="Winged helix-like DNA-binding domain superfamily/Winged helix DNA-binding domain"/>
    <property type="match status" value="1"/>
</dbReference>
<dbReference type="SMART" id="SM00347">
    <property type="entry name" value="HTH_MARR"/>
    <property type="match status" value="1"/>
</dbReference>
<name>D1H0B3_9ACTN</name>
<dbReference type="InterPro" id="IPR036390">
    <property type="entry name" value="WH_DNA-bd_sf"/>
</dbReference>